<evidence type="ECO:0000313" key="2">
    <source>
        <dbReference type="Proteomes" id="UP001307608"/>
    </source>
</evidence>
<evidence type="ECO:0000313" key="1">
    <source>
        <dbReference type="EMBL" id="BDX04212.1"/>
    </source>
</evidence>
<dbReference type="Proteomes" id="UP001307608">
    <property type="component" value="Chromosome"/>
</dbReference>
<name>A0ABM8FGJ7_9GAMM</name>
<sequence>MFQSMFLSLKRRPLPALRYSTVALLSLLQISLWYPWLSQAHDDIRRQTRLKNQAVSEWQAIQRQAIALENVRFGEYAWLEHRIVARKANVATQWRIEGSQTLVQWRSLLEEVQRRFSLSVLTVSWEREKNAQWHGVLRFAIQAPKANRSFHNWLPTRLDDTRFIPADWLLLSTMRTAKSTSALIEYKHRRHWVQAGSWLPDAGLSVRSVALGQVTLVEKGGALQTLLIRDFGGVGE</sequence>
<reference evidence="1 2" key="1">
    <citation type="submission" date="2023-01" db="EMBL/GenBank/DDBJ databases">
        <title>Complete genome sequence of Marinomonas pontica strain 200518_36.</title>
        <authorList>
            <person name="Ueki S."/>
            <person name="Gajardo G."/>
            <person name="Maruyama F."/>
        </authorList>
    </citation>
    <scope>NUCLEOTIDE SEQUENCE [LARGE SCALE GENOMIC DNA]</scope>
    <source>
        <strain evidence="1 2">200518_36</strain>
    </source>
</reference>
<proteinExistence type="predicted"/>
<protein>
    <submittedName>
        <fullName evidence="1">Uncharacterized protein</fullName>
    </submittedName>
</protein>
<keyword evidence="2" id="KW-1185">Reference proteome</keyword>
<accession>A0ABM8FGJ7</accession>
<dbReference type="EMBL" id="AP027271">
    <property type="protein sequence ID" value="BDX04212.1"/>
    <property type="molecule type" value="Genomic_DNA"/>
</dbReference>
<dbReference type="RefSeq" id="WP_265728758.1">
    <property type="nucleotide sequence ID" value="NZ_AP027271.1"/>
</dbReference>
<organism evidence="1 2">
    <name type="scientific">Marinomonas pontica</name>
    <dbReference type="NCBI Taxonomy" id="264739"/>
    <lineage>
        <taxon>Bacteria</taxon>
        <taxon>Pseudomonadati</taxon>
        <taxon>Pseudomonadota</taxon>
        <taxon>Gammaproteobacteria</taxon>
        <taxon>Oceanospirillales</taxon>
        <taxon>Oceanospirillaceae</taxon>
        <taxon>Marinomonas</taxon>
    </lineage>
</organism>
<gene>
    <name evidence="1" type="ORF">MACH16_29600</name>
</gene>